<sequence>MAESQTLGSRIRRLRREAGLSQMDLAGENLSPSYISLLEAGKRTPSPEVLEQIAARLGCAPGQLLELLAPERHDTLQTDLRYAEISLRNGDPKTALGTYSAVRDKAAAAGQDGIRLTAEYGVAQALEHDGRLEEAADRYQALLDHAGYGQSLIPRLAVAVALCRCYRETGDLAHAIDLANATLEEARALRLTPTVLGVELLATLVGLYCERGDLHRAAALARTAIEEAEGIDDRKALGAAYWNAGVVAHRGGASADALLLLERALAIYSEGDDARALSRLRNAYASVLMQSESGDIAEAKSQLVRSAETLADHGSTVDMAYCETALARACLLESDPRQAGEHARRALELLGSGHRLETARTLLVLAGAQLQLGDAEAAEAGCERAALLLEASEADRQAASAWNDLGELLERSGRTERAVWAFRQSLRCLGQRSSLLPAADGPAGAGSAAGRAGAAGAADRGR</sequence>
<evidence type="ECO:0000259" key="3">
    <source>
        <dbReference type="PROSITE" id="PS50943"/>
    </source>
</evidence>
<dbReference type="Pfam" id="PF13560">
    <property type="entry name" value="HTH_31"/>
    <property type="match status" value="1"/>
</dbReference>
<feature type="region of interest" description="Disordered" evidence="2">
    <location>
        <begin position="440"/>
        <end position="462"/>
    </location>
</feature>
<dbReference type="EMBL" id="CP108058">
    <property type="protein sequence ID" value="WUO51376.1"/>
    <property type="molecule type" value="Genomic_DNA"/>
</dbReference>
<keyword evidence="5" id="KW-1185">Reference proteome</keyword>
<dbReference type="InterPro" id="IPR011990">
    <property type="entry name" value="TPR-like_helical_dom_sf"/>
</dbReference>
<dbReference type="SMART" id="SM00530">
    <property type="entry name" value="HTH_XRE"/>
    <property type="match status" value="1"/>
</dbReference>
<feature type="domain" description="HTH cro/C1-type" evidence="3">
    <location>
        <begin position="11"/>
        <end position="64"/>
    </location>
</feature>
<name>A0ABZ1RYF7_9ACTN</name>
<dbReference type="Gene3D" id="1.25.40.10">
    <property type="entry name" value="Tetratricopeptide repeat domain"/>
    <property type="match status" value="2"/>
</dbReference>
<dbReference type="SUPFAM" id="SSF48452">
    <property type="entry name" value="TPR-like"/>
    <property type="match status" value="2"/>
</dbReference>
<dbReference type="Gene3D" id="1.10.260.40">
    <property type="entry name" value="lambda repressor-like DNA-binding domains"/>
    <property type="match status" value="1"/>
</dbReference>
<dbReference type="PANTHER" id="PTHR46797:SF1">
    <property type="entry name" value="METHYLPHOSPHONATE SYNTHASE"/>
    <property type="match status" value="1"/>
</dbReference>
<evidence type="ECO:0000313" key="5">
    <source>
        <dbReference type="Proteomes" id="UP001432075"/>
    </source>
</evidence>
<dbReference type="CDD" id="cd00093">
    <property type="entry name" value="HTH_XRE"/>
    <property type="match status" value="1"/>
</dbReference>
<keyword evidence="1" id="KW-0238">DNA-binding</keyword>
<dbReference type="Proteomes" id="UP001432075">
    <property type="component" value="Plasmid unnamed1"/>
</dbReference>
<organism evidence="4 5">
    <name type="scientific">Streptomyces goshikiensis</name>
    <dbReference type="NCBI Taxonomy" id="1942"/>
    <lineage>
        <taxon>Bacteria</taxon>
        <taxon>Bacillati</taxon>
        <taxon>Actinomycetota</taxon>
        <taxon>Actinomycetes</taxon>
        <taxon>Kitasatosporales</taxon>
        <taxon>Streptomycetaceae</taxon>
        <taxon>Streptomyces</taxon>
    </lineage>
</organism>
<dbReference type="PANTHER" id="PTHR46797">
    <property type="entry name" value="HTH-TYPE TRANSCRIPTIONAL REGULATOR"/>
    <property type="match status" value="1"/>
</dbReference>
<dbReference type="InterPro" id="IPR001387">
    <property type="entry name" value="Cro/C1-type_HTH"/>
</dbReference>
<dbReference type="PROSITE" id="PS50943">
    <property type="entry name" value="HTH_CROC1"/>
    <property type="match status" value="1"/>
</dbReference>
<dbReference type="InterPro" id="IPR010982">
    <property type="entry name" value="Lambda_DNA-bd_dom_sf"/>
</dbReference>
<dbReference type="SUPFAM" id="SSF47413">
    <property type="entry name" value="lambda repressor-like DNA-binding domains"/>
    <property type="match status" value="1"/>
</dbReference>
<dbReference type="RefSeq" id="WP_328777711.1">
    <property type="nucleotide sequence ID" value="NZ_CP108058.1"/>
</dbReference>
<accession>A0ABZ1RYF7</accession>
<gene>
    <name evidence="4" type="ORF">OHU17_36560</name>
</gene>
<keyword evidence="4" id="KW-0614">Plasmid</keyword>
<evidence type="ECO:0000256" key="2">
    <source>
        <dbReference type="SAM" id="MobiDB-lite"/>
    </source>
</evidence>
<geneLocation type="plasmid" evidence="4 5">
    <name>unnamed1</name>
</geneLocation>
<evidence type="ECO:0000313" key="4">
    <source>
        <dbReference type="EMBL" id="WUO51376.1"/>
    </source>
</evidence>
<dbReference type="InterPro" id="IPR050807">
    <property type="entry name" value="TransReg_Diox_bact_type"/>
</dbReference>
<evidence type="ECO:0000256" key="1">
    <source>
        <dbReference type="ARBA" id="ARBA00023125"/>
    </source>
</evidence>
<proteinExistence type="predicted"/>
<reference evidence="4" key="1">
    <citation type="submission" date="2022-10" db="EMBL/GenBank/DDBJ databases">
        <title>The complete genomes of actinobacterial strains from the NBC collection.</title>
        <authorList>
            <person name="Joergensen T.S."/>
            <person name="Alvarez Arevalo M."/>
            <person name="Sterndorff E.B."/>
            <person name="Faurdal D."/>
            <person name="Vuksanovic O."/>
            <person name="Mourched A.-S."/>
            <person name="Charusanti P."/>
            <person name="Shaw S."/>
            <person name="Blin K."/>
            <person name="Weber T."/>
        </authorList>
    </citation>
    <scope>NUCLEOTIDE SEQUENCE</scope>
    <source>
        <strain evidence="4">NBC_00283</strain>
        <plasmid evidence="4">unnamed1</plasmid>
    </source>
</reference>
<protein>
    <submittedName>
        <fullName evidence="4">Helix-turn-helix domain-containing protein</fullName>
    </submittedName>
</protein>